<comment type="caution">
    <text evidence="4">The sequence shown here is derived from an EMBL/GenBank/DDBJ whole genome shotgun (WGS) entry which is preliminary data.</text>
</comment>
<dbReference type="OrthoDB" id="5946976at2759"/>
<evidence type="ECO:0000256" key="2">
    <source>
        <dbReference type="SAM" id="SignalP"/>
    </source>
</evidence>
<reference evidence="4" key="1">
    <citation type="journal article" date="2020" name="bioRxiv">
        <title>Genomic and phenotypic heterogeneity of clinical isolates of the human pathogens Aspergillus fumigatus, Aspergillus lentulus and Aspergillus fumigatiaffinis.</title>
        <authorList>
            <person name="dos Santos R.A.C."/>
            <person name="Steenwyk J.L."/>
            <person name="Rivero-Menendez O."/>
            <person name="Mead M.E."/>
            <person name="Silva L.P."/>
            <person name="Bastos R.W."/>
            <person name="Alastruey-Izquierdo A."/>
            <person name="Goldman G.H."/>
            <person name="Rokas A."/>
        </authorList>
    </citation>
    <scope>NUCLEOTIDE SEQUENCE</scope>
    <source>
        <strain evidence="4">CNM-CM6805</strain>
    </source>
</reference>
<dbReference type="InterPro" id="IPR001466">
    <property type="entry name" value="Beta-lactam-related"/>
</dbReference>
<dbReference type="PANTHER" id="PTHR46825:SF9">
    <property type="entry name" value="BETA-LACTAMASE-RELATED DOMAIN-CONTAINING PROTEIN"/>
    <property type="match status" value="1"/>
</dbReference>
<reference evidence="4" key="2">
    <citation type="submission" date="2020-04" db="EMBL/GenBank/DDBJ databases">
        <authorList>
            <person name="Santos R.A.C."/>
            <person name="Steenwyk J.L."/>
            <person name="Rivero-Menendez O."/>
            <person name="Mead M.E."/>
            <person name="Silva L.P."/>
            <person name="Bastos R.W."/>
            <person name="Alastruey-Izquierdo A."/>
            <person name="Goldman G.H."/>
            <person name="Rokas A."/>
        </authorList>
    </citation>
    <scope>NUCLEOTIDE SEQUENCE</scope>
    <source>
        <strain evidence="4">CNM-CM6805</strain>
    </source>
</reference>
<dbReference type="Pfam" id="PF00144">
    <property type="entry name" value="Beta-lactamase"/>
    <property type="match status" value="1"/>
</dbReference>
<sequence length="547" mass="60944">MRLASTFVFPFFALGGSATFQEPLKEQGNLYISPFDAGFDQKVEWVLKHFNIPGLAVAVSHAPLHISCVGIDNRITKGYGIADTLTSQPVTEHTLFFTGSTTKAFTSAAISLLVDDDINFPAINWNTLVHTVLPADFELKDPWATSQMTIVDILSHRSGLPRHDWVWLANITLQDAVKSMRDLPFTASPRTEWQYCNLMYSVASYLIETVTNKSLESFLTENIWLPLNMTETYLSLSEARKANRDISQGFFVGLDGDIVSTNRVSIDTIRGAGNILSSVSDYAKWISTMLNRADPFSQAAYDKMFGGHSIVSPNPVEPFQSPTLYGLGWMSHVYNGELILFHEGSQFGYGASVMFLPQRKFGLVLLGNNMNGVNAAANVLAYHLIDEELGVPPENRFDWVARGDAIINGTYLPENVLSELFPKIPQPPLASPLNFSSYEGFYTHPAYPGLRISGVCPGDGRAYRGLNRTTPDLCAFLTNYNEYSRDLELGLFHVSGTHWLQIASLWGVHHAARVEFLINPDGSVSWLGIEIEPLMAERGEKIWWRRL</sequence>
<feature type="chain" id="PRO_5044155438" description="Beta-lactamase-related domain-containing protein" evidence="2">
    <location>
        <begin position="20"/>
        <end position="547"/>
    </location>
</feature>
<evidence type="ECO:0000313" key="5">
    <source>
        <dbReference type="Proteomes" id="UP000653565"/>
    </source>
</evidence>
<dbReference type="PANTHER" id="PTHR46825">
    <property type="entry name" value="D-ALANYL-D-ALANINE-CARBOXYPEPTIDASE/ENDOPEPTIDASE AMPH"/>
    <property type="match status" value="1"/>
</dbReference>
<accession>A0A8H4MC96</accession>
<evidence type="ECO:0000313" key="4">
    <source>
        <dbReference type="EMBL" id="KAF4240449.1"/>
    </source>
</evidence>
<dbReference type="EMBL" id="JAAAPX010000026">
    <property type="protein sequence ID" value="KAF4240449.1"/>
    <property type="molecule type" value="Genomic_DNA"/>
</dbReference>
<dbReference type="Gene3D" id="3.40.710.10">
    <property type="entry name" value="DD-peptidase/beta-lactamase superfamily"/>
    <property type="match status" value="1"/>
</dbReference>
<name>A0A8H4MC96_9EURO</name>
<gene>
    <name evidence="4" type="ORF">CNMCM6805_004969</name>
</gene>
<dbReference type="AlphaFoldDB" id="A0A8H4MC96"/>
<dbReference type="SUPFAM" id="SSF56601">
    <property type="entry name" value="beta-lactamase/transpeptidase-like"/>
    <property type="match status" value="1"/>
</dbReference>
<feature type="signal peptide" evidence="2">
    <location>
        <begin position="1"/>
        <end position="19"/>
    </location>
</feature>
<keyword evidence="5" id="KW-1185">Reference proteome</keyword>
<organism evidence="4 5">
    <name type="scientific">Aspergillus fumigatiaffinis</name>
    <dbReference type="NCBI Taxonomy" id="340414"/>
    <lineage>
        <taxon>Eukaryota</taxon>
        <taxon>Fungi</taxon>
        <taxon>Dikarya</taxon>
        <taxon>Ascomycota</taxon>
        <taxon>Pezizomycotina</taxon>
        <taxon>Eurotiomycetes</taxon>
        <taxon>Eurotiomycetidae</taxon>
        <taxon>Eurotiales</taxon>
        <taxon>Aspergillaceae</taxon>
        <taxon>Aspergillus</taxon>
        <taxon>Aspergillus subgen. Fumigati</taxon>
    </lineage>
</organism>
<feature type="domain" description="Beta-lactamase-related" evidence="3">
    <location>
        <begin position="52"/>
        <end position="373"/>
    </location>
</feature>
<dbReference type="InterPro" id="IPR050491">
    <property type="entry name" value="AmpC-like"/>
</dbReference>
<dbReference type="Proteomes" id="UP000653565">
    <property type="component" value="Unassembled WGS sequence"/>
</dbReference>
<proteinExistence type="inferred from homology"/>
<keyword evidence="2" id="KW-0732">Signal</keyword>
<dbReference type="InterPro" id="IPR012338">
    <property type="entry name" value="Beta-lactam/transpept-like"/>
</dbReference>
<comment type="similarity">
    <text evidence="1">Belongs to the peptidase S12 family.</text>
</comment>
<evidence type="ECO:0000259" key="3">
    <source>
        <dbReference type="Pfam" id="PF00144"/>
    </source>
</evidence>
<evidence type="ECO:0000256" key="1">
    <source>
        <dbReference type="ARBA" id="ARBA00038215"/>
    </source>
</evidence>
<protein>
    <recommendedName>
        <fullName evidence="3">Beta-lactamase-related domain-containing protein</fullName>
    </recommendedName>
</protein>